<proteinExistence type="predicted"/>
<evidence type="ECO:0000256" key="1">
    <source>
        <dbReference type="SAM" id="MobiDB-lite"/>
    </source>
</evidence>
<protein>
    <submittedName>
        <fullName evidence="2">Uncharacterized protein</fullName>
    </submittedName>
</protein>
<organism evidence="2 3">
    <name type="scientific">Mycena belliarum</name>
    <dbReference type="NCBI Taxonomy" id="1033014"/>
    <lineage>
        <taxon>Eukaryota</taxon>
        <taxon>Fungi</taxon>
        <taxon>Dikarya</taxon>
        <taxon>Basidiomycota</taxon>
        <taxon>Agaricomycotina</taxon>
        <taxon>Agaricomycetes</taxon>
        <taxon>Agaricomycetidae</taxon>
        <taxon>Agaricales</taxon>
        <taxon>Marasmiineae</taxon>
        <taxon>Mycenaceae</taxon>
        <taxon>Mycena</taxon>
    </lineage>
</organism>
<dbReference type="Proteomes" id="UP001222325">
    <property type="component" value="Unassembled WGS sequence"/>
</dbReference>
<keyword evidence="3" id="KW-1185">Reference proteome</keyword>
<feature type="compositionally biased region" description="Basic residues" evidence="1">
    <location>
        <begin position="193"/>
        <end position="203"/>
    </location>
</feature>
<evidence type="ECO:0000313" key="2">
    <source>
        <dbReference type="EMBL" id="KAJ7099404.1"/>
    </source>
</evidence>
<dbReference type="AlphaFoldDB" id="A0AAD6UDD8"/>
<evidence type="ECO:0000313" key="3">
    <source>
        <dbReference type="Proteomes" id="UP001222325"/>
    </source>
</evidence>
<sequence length="240" mass="26831">MNGPLLKASRTWIPRSDKGKVPIVTTERELFERLLAERPFTASSSDKADLNMRKFMDSEVGHCPSQLGLTLGRVRLERPKSFKSEFLLNLSNSALEHNLPVHGYYLSVKQPFFLLAAPNVRSPPFVPDFKHAEFDGQARPTSDSEVLANPTSTQEAAAARCVRCQEWAAQARNTPTYDHKALQASSKAPNSKLAKKKKQHLRARSPPPPPPHVLRPPSRSRRRRICAAPPNESEPARSSR</sequence>
<accession>A0AAD6UDD8</accession>
<gene>
    <name evidence="2" type="ORF">B0H15DRAFT_944820</name>
</gene>
<feature type="compositionally biased region" description="Pro residues" evidence="1">
    <location>
        <begin position="205"/>
        <end position="214"/>
    </location>
</feature>
<feature type="region of interest" description="Disordered" evidence="1">
    <location>
        <begin position="175"/>
        <end position="240"/>
    </location>
</feature>
<dbReference type="EMBL" id="JARJCN010000007">
    <property type="protein sequence ID" value="KAJ7099404.1"/>
    <property type="molecule type" value="Genomic_DNA"/>
</dbReference>
<comment type="caution">
    <text evidence="2">The sequence shown here is derived from an EMBL/GenBank/DDBJ whole genome shotgun (WGS) entry which is preliminary data.</text>
</comment>
<reference evidence="2" key="1">
    <citation type="submission" date="2023-03" db="EMBL/GenBank/DDBJ databases">
        <title>Massive genome expansion in bonnet fungi (Mycena s.s.) driven by repeated elements and novel gene families across ecological guilds.</title>
        <authorList>
            <consortium name="Lawrence Berkeley National Laboratory"/>
            <person name="Harder C.B."/>
            <person name="Miyauchi S."/>
            <person name="Viragh M."/>
            <person name="Kuo A."/>
            <person name="Thoen E."/>
            <person name="Andreopoulos B."/>
            <person name="Lu D."/>
            <person name="Skrede I."/>
            <person name="Drula E."/>
            <person name="Henrissat B."/>
            <person name="Morin E."/>
            <person name="Kohler A."/>
            <person name="Barry K."/>
            <person name="LaButti K."/>
            <person name="Morin E."/>
            <person name="Salamov A."/>
            <person name="Lipzen A."/>
            <person name="Mereny Z."/>
            <person name="Hegedus B."/>
            <person name="Baldrian P."/>
            <person name="Stursova M."/>
            <person name="Weitz H."/>
            <person name="Taylor A."/>
            <person name="Grigoriev I.V."/>
            <person name="Nagy L.G."/>
            <person name="Martin F."/>
            <person name="Kauserud H."/>
        </authorList>
    </citation>
    <scope>NUCLEOTIDE SEQUENCE</scope>
    <source>
        <strain evidence="2">CBHHK173m</strain>
    </source>
</reference>
<name>A0AAD6UDD8_9AGAR</name>